<dbReference type="RefSeq" id="WP_239068623.1">
    <property type="nucleotide sequence ID" value="NZ_BONO01000009.1"/>
</dbReference>
<protein>
    <recommendedName>
        <fullName evidence="3">Transcription regulator PadR N-terminal domain-containing protein</fullName>
    </recommendedName>
</protein>
<reference evidence="4" key="1">
    <citation type="submission" date="2021-01" db="EMBL/GenBank/DDBJ databases">
        <title>Whole genome shotgun sequence of Cellulomonas pakistanensis NBRC 110800.</title>
        <authorList>
            <person name="Komaki H."/>
            <person name="Tamura T."/>
        </authorList>
    </citation>
    <scope>NUCLEOTIDE SEQUENCE</scope>
    <source>
        <strain evidence="4">NBRC 110800</strain>
    </source>
</reference>
<dbReference type="SUPFAM" id="SSF46785">
    <property type="entry name" value="Winged helix' DNA-binding domain"/>
    <property type="match status" value="1"/>
</dbReference>
<sequence>MAVFGHGQLRLYLLSLLEVGPRHGYELIRALSDRFGGTYRPSAGTVYPRLARLEEEGLVERSAAGRKTLYTLTDRGRAEVDAHRAELAALEHELAGVVRDLAARVRAEVAGSMAGMRADVAAAAQQARAAAVRAGWDGAAAPGAPGAGGPGAGGSAPAGGVTGDGVPSGVAPAGGGPGGVPRVPTPGVPFDGPGERRAARARRAAIEAELAAFRAEVRDAVRRSEAAGGPTPLTADTVRTVLASARAAIAATLPPG</sequence>
<feature type="compositionally biased region" description="Gly residues" evidence="2">
    <location>
        <begin position="145"/>
        <end position="163"/>
    </location>
</feature>
<dbReference type="Gene3D" id="1.10.10.10">
    <property type="entry name" value="Winged helix-like DNA-binding domain superfamily/Winged helix DNA-binding domain"/>
    <property type="match status" value="1"/>
</dbReference>
<dbReference type="InterPro" id="IPR036388">
    <property type="entry name" value="WH-like_DNA-bd_sf"/>
</dbReference>
<evidence type="ECO:0000259" key="3">
    <source>
        <dbReference type="Pfam" id="PF03551"/>
    </source>
</evidence>
<dbReference type="PANTHER" id="PTHR43252:SF7">
    <property type="entry name" value="TRANSCRIPTIONAL REGULATOR YQJI"/>
    <property type="match status" value="1"/>
</dbReference>
<dbReference type="AlphaFoldDB" id="A0A919P865"/>
<dbReference type="Proteomes" id="UP000642125">
    <property type="component" value="Unassembled WGS sequence"/>
</dbReference>
<dbReference type="CDD" id="cd00090">
    <property type="entry name" value="HTH_ARSR"/>
    <property type="match status" value="1"/>
</dbReference>
<evidence type="ECO:0000256" key="1">
    <source>
        <dbReference type="SAM" id="Coils"/>
    </source>
</evidence>
<dbReference type="Pfam" id="PF03551">
    <property type="entry name" value="PadR"/>
    <property type="match status" value="1"/>
</dbReference>
<dbReference type="PANTHER" id="PTHR43252">
    <property type="entry name" value="TRANSCRIPTIONAL REGULATOR YQJI"/>
    <property type="match status" value="1"/>
</dbReference>
<feature type="domain" description="Transcription regulator PadR N-terminal" evidence="3">
    <location>
        <begin position="13"/>
        <end position="80"/>
    </location>
</feature>
<gene>
    <name evidence="4" type="ORF">Cpa01nite_15300</name>
</gene>
<feature type="region of interest" description="Disordered" evidence="2">
    <location>
        <begin position="142"/>
        <end position="201"/>
    </location>
</feature>
<dbReference type="InterPro" id="IPR011991">
    <property type="entry name" value="ArsR-like_HTH"/>
</dbReference>
<evidence type="ECO:0000313" key="4">
    <source>
        <dbReference type="EMBL" id="GIG36149.1"/>
    </source>
</evidence>
<accession>A0A919P865</accession>
<comment type="caution">
    <text evidence="4">The sequence shown here is derived from an EMBL/GenBank/DDBJ whole genome shotgun (WGS) entry which is preliminary data.</text>
</comment>
<dbReference type="EMBL" id="BONO01000009">
    <property type="protein sequence ID" value="GIG36149.1"/>
    <property type="molecule type" value="Genomic_DNA"/>
</dbReference>
<keyword evidence="1" id="KW-0175">Coiled coil</keyword>
<organism evidence="4 5">
    <name type="scientific">Cellulomonas pakistanensis</name>
    <dbReference type="NCBI Taxonomy" id="992287"/>
    <lineage>
        <taxon>Bacteria</taxon>
        <taxon>Bacillati</taxon>
        <taxon>Actinomycetota</taxon>
        <taxon>Actinomycetes</taxon>
        <taxon>Micrococcales</taxon>
        <taxon>Cellulomonadaceae</taxon>
        <taxon>Cellulomonas</taxon>
    </lineage>
</organism>
<evidence type="ECO:0000313" key="5">
    <source>
        <dbReference type="Proteomes" id="UP000642125"/>
    </source>
</evidence>
<name>A0A919P865_9CELL</name>
<proteinExistence type="predicted"/>
<evidence type="ECO:0000256" key="2">
    <source>
        <dbReference type="SAM" id="MobiDB-lite"/>
    </source>
</evidence>
<dbReference type="InterPro" id="IPR005149">
    <property type="entry name" value="Tscrpt_reg_PadR_N"/>
</dbReference>
<keyword evidence="5" id="KW-1185">Reference proteome</keyword>
<feature type="coiled-coil region" evidence="1">
    <location>
        <begin position="73"/>
        <end position="100"/>
    </location>
</feature>
<dbReference type="InterPro" id="IPR036390">
    <property type="entry name" value="WH_DNA-bd_sf"/>
</dbReference>